<proteinExistence type="predicted"/>
<dbReference type="RefSeq" id="WP_166283726.1">
    <property type="nucleotide sequence ID" value="NZ_JTHE03000002.1"/>
</dbReference>
<keyword evidence="3" id="KW-1185">Reference proteome</keyword>
<dbReference type="InterPro" id="IPR013324">
    <property type="entry name" value="RNA_pol_sigma_r3/r4-like"/>
</dbReference>
<dbReference type="Gene3D" id="3.40.50.300">
    <property type="entry name" value="P-loop containing nucleotide triphosphate hydrolases"/>
    <property type="match status" value="1"/>
</dbReference>
<dbReference type="EMBL" id="JTHE03000002">
    <property type="protein sequence ID" value="MCM1981231.1"/>
    <property type="molecule type" value="Genomic_DNA"/>
</dbReference>
<dbReference type="InterPro" id="IPR027417">
    <property type="entry name" value="P-loop_NTPase"/>
</dbReference>
<evidence type="ECO:0000313" key="2">
    <source>
        <dbReference type="EMBL" id="MCM1981231.1"/>
    </source>
</evidence>
<accession>A0ABD4SWP5</accession>
<name>A0ABD4SWP5_9CYAN</name>
<protein>
    <submittedName>
        <fullName evidence="2">AAA-like domain-containing protein</fullName>
    </submittedName>
</protein>
<dbReference type="AlphaFoldDB" id="A0ABD4SWP5"/>
<reference evidence="2 3" key="1">
    <citation type="journal article" date="2015" name="Genome Announc.">
        <title>Draft Genome Sequence of Filamentous Marine Cyanobacterium Lyngbya confervoides Strain BDU141951.</title>
        <authorList>
            <person name="Chandrababunaidu M.M."/>
            <person name="Sen D."/>
            <person name="Tripathy S."/>
        </authorList>
    </citation>
    <scope>NUCLEOTIDE SEQUENCE [LARGE SCALE GENOMIC DNA]</scope>
    <source>
        <strain evidence="2 3">BDU141951</strain>
    </source>
</reference>
<feature type="domain" description="vWA-MoxR associated protein N-terminal HTH" evidence="1">
    <location>
        <begin position="1"/>
        <end position="80"/>
    </location>
</feature>
<evidence type="ECO:0000313" key="3">
    <source>
        <dbReference type="Proteomes" id="UP000031561"/>
    </source>
</evidence>
<dbReference type="Proteomes" id="UP000031561">
    <property type="component" value="Unassembled WGS sequence"/>
</dbReference>
<dbReference type="Pfam" id="PF14516">
    <property type="entry name" value="AAA_35"/>
    <property type="match status" value="1"/>
</dbReference>
<evidence type="ECO:0000259" key="1">
    <source>
        <dbReference type="Pfam" id="PF26355"/>
    </source>
</evidence>
<organism evidence="2 3">
    <name type="scientific">Lyngbya confervoides BDU141951</name>
    <dbReference type="NCBI Taxonomy" id="1574623"/>
    <lineage>
        <taxon>Bacteria</taxon>
        <taxon>Bacillati</taxon>
        <taxon>Cyanobacteriota</taxon>
        <taxon>Cyanophyceae</taxon>
        <taxon>Oscillatoriophycideae</taxon>
        <taxon>Oscillatoriales</taxon>
        <taxon>Microcoleaceae</taxon>
        <taxon>Lyngbya</taxon>
    </lineage>
</organism>
<dbReference type="Pfam" id="PF26355">
    <property type="entry name" value="HTH_VMAP-M9"/>
    <property type="match status" value="1"/>
</dbReference>
<gene>
    <name evidence="2" type="ORF">QQ91_0000065</name>
</gene>
<sequence length="450" mass="52170">MTTEEALILLEQLLSAHCRIKDIQELVFRQAWEGKTYQEIADESGYSPEHIRDVGFRLWQLLGNRLNTKVTKHNLHAIFRQFSESSMAIASPHPLDPLFICDRLSESRNLLLPAEFPGMPLGLTAPFYIERPPIEQRCFEAILQQGALIRIAAPQQMGKTSLLNRILYVASKKGCKTVRMNFQQADQAALESLNLFLRWFCKSISWKLNLDAPLNAYWDTDRGLAKSSCTRYFEDYLLSQSDRPLIVGLDEVDRIFAYPKLAQDFLPLLRVWHEEANESEIWQRLHLVVVHATELYLPLQVHQSPFNVGLPIRLPELTLDQVSELARRYGLPWKAEQSAQLMELVGGHPYLLQLTFYHLWQGDFHFSQILAEPITENGIYNSHLQRQWEVVTANPILLEELRRILTQPVSGLSVETHQLQSLGLIRIKGNWVRWRCRLYEQYFQSRLSSP</sequence>
<comment type="caution">
    <text evidence="2">The sequence shown here is derived from an EMBL/GenBank/DDBJ whole genome shotgun (WGS) entry which is preliminary data.</text>
</comment>
<keyword evidence="2" id="KW-0614">Plasmid</keyword>
<dbReference type="SUPFAM" id="SSF88659">
    <property type="entry name" value="Sigma3 and sigma4 domains of RNA polymerase sigma factors"/>
    <property type="match status" value="1"/>
</dbReference>
<geneLocation type="plasmid" evidence="2">
    <name>unnamed12</name>
</geneLocation>
<dbReference type="InterPro" id="IPR058651">
    <property type="entry name" value="HTH_VMAP-M9"/>
</dbReference>
<dbReference type="SUPFAM" id="SSF52540">
    <property type="entry name" value="P-loop containing nucleoside triphosphate hydrolases"/>
    <property type="match status" value="1"/>
</dbReference>